<evidence type="ECO:0000313" key="7">
    <source>
        <dbReference type="Proteomes" id="UP001501536"/>
    </source>
</evidence>
<evidence type="ECO:0000256" key="5">
    <source>
        <dbReference type="ARBA" id="ARBA00023239"/>
    </source>
</evidence>
<dbReference type="NCBIfam" id="NF002017">
    <property type="entry name" value="PRK00823.1-2"/>
    <property type="match status" value="1"/>
</dbReference>
<name>A0ABP7DKU0_9MICC</name>
<dbReference type="EC" id="4.2.1.96" evidence="3"/>
<keyword evidence="7" id="KW-1185">Reference proteome</keyword>
<evidence type="ECO:0000256" key="3">
    <source>
        <dbReference type="ARBA" id="ARBA00013252"/>
    </source>
</evidence>
<evidence type="ECO:0000256" key="2">
    <source>
        <dbReference type="ARBA" id="ARBA00006472"/>
    </source>
</evidence>
<comment type="caution">
    <text evidence="6">The sequence shown here is derived from an EMBL/GenBank/DDBJ whole genome shotgun (WGS) entry which is preliminary data.</text>
</comment>
<organism evidence="6 7">
    <name type="scientific">Zhihengliuella alba</name>
    <dbReference type="NCBI Taxonomy" id="547018"/>
    <lineage>
        <taxon>Bacteria</taxon>
        <taxon>Bacillati</taxon>
        <taxon>Actinomycetota</taxon>
        <taxon>Actinomycetes</taxon>
        <taxon>Micrococcales</taxon>
        <taxon>Micrococcaceae</taxon>
        <taxon>Zhihengliuella</taxon>
    </lineage>
</organism>
<evidence type="ECO:0000256" key="1">
    <source>
        <dbReference type="ARBA" id="ARBA00001554"/>
    </source>
</evidence>
<dbReference type="PANTHER" id="PTHR12599:SF0">
    <property type="entry name" value="PTERIN-4-ALPHA-CARBINOLAMINE DEHYDRATASE"/>
    <property type="match status" value="1"/>
</dbReference>
<dbReference type="Gene3D" id="3.30.1360.20">
    <property type="entry name" value="Transcriptional coactivator/pterin dehydratase"/>
    <property type="match status" value="1"/>
</dbReference>
<dbReference type="PANTHER" id="PTHR12599">
    <property type="entry name" value="PTERIN-4-ALPHA-CARBINOLAMINE DEHYDRATASE"/>
    <property type="match status" value="1"/>
</dbReference>
<dbReference type="Proteomes" id="UP001501536">
    <property type="component" value="Unassembled WGS sequence"/>
</dbReference>
<keyword evidence="5" id="KW-0456">Lyase</keyword>
<reference evidence="7" key="1">
    <citation type="journal article" date="2019" name="Int. J. Syst. Evol. Microbiol.">
        <title>The Global Catalogue of Microorganisms (GCM) 10K type strain sequencing project: providing services to taxonomists for standard genome sequencing and annotation.</title>
        <authorList>
            <consortium name="The Broad Institute Genomics Platform"/>
            <consortium name="The Broad Institute Genome Sequencing Center for Infectious Disease"/>
            <person name="Wu L."/>
            <person name="Ma J."/>
        </authorList>
    </citation>
    <scope>NUCLEOTIDE SEQUENCE [LARGE SCALE GENOMIC DNA]</scope>
    <source>
        <strain evidence="7">JCM 16961</strain>
    </source>
</reference>
<proteinExistence type="inferred from homology"/>
<accession>A0ABP7DKU0</accession>
<dbReference type="Pfam" id="PF01329">
    <property type="entry name" value="Pterin_4a"/>
    <property type="match status" value="1"/>
</dbReference>
<dbReference type="InterPro" id="IPR036428">
    <property type="entry name" value="PCD_sf"/>
</dbReference>
<dbReference type="SUPFAM" id="SSF55248">
    <property type="entry name" value="PCD-like"/>
    <property type="match status" value="1"/>
</dbReference>
<sequence>MGSMNDPKRKLSPAEIDEAGLAGWQQVDENLTARFATKNFATGLELVNRIGASAEDANHHPDLTLTYPEVGVTLSSHDVGGITSRDIDLARVISGHAGDLGVGSGSGDG</sequence>
<comment type="similarity">
    <text evidence="2">Belongs to the pterin-4-alpha-carbinolamine dehydratase family.</text>
</comment>
<dbReference type="InterPro" id="IPR001533">
    <property type="entry name" value="Pterin_deHydtase"/>
</dbReference>
<evidence type="ECO:0000256" key="4">
    <source>
        <dbReference type="ARBA" id="ARBA00021735"/>
    </source>
</evidence>
<gene>
    <name evidence="6" type="ORF">GCM10022377_18510</name>
</gene>
<comment type="catalytic activity">
    <reaction evidence="1">
        <text>(4aS,6R)-4a-hydroxy-L-erythro-5,6,7,8-tetrahydrobiopterin = (6R)-L-erythro-6,7-dihydrobiopterin + H2O</text>
        <dbReference type="Rhea" id="RHEA:11920"/>
        <dbReference type="ChEBI" id="CHEBI:15377"/>
        <dbReference type="ChEBI" id="CHEBI:15642"/>
        <dbReference type="ChEBI" id="CHEBI:43120"/>
        <dbReference type="EC" id="4.2.1.96"/>
    </reaction>
</comment>
<dbReference type="CDD" id="cd00488">
    <property type="entry name" value="PCD_DCoH"/>
    <property type="match status" value="1"/>
</dbReference>
<dbReference type="EMBL" id="BAABCJ010000002">
    <property type="protein sequence ID" value="GAA3705108.1"/>
    <property type="molecule type" value="Genomic_DNA"/>
</dbReference>
<protein>
    <recommendedName>
        <fullName evidence="4">Putative pterin-4-alpha-carbinolamine dehydratase</fullName>
        <ecNumber evidence="3">4.2.1.96</ecNumber>
    </recommendedName>
</protein>
<evidence type="ECO:0000313" key="6">
    <source>
        <dbReference type="EMBL" id="GAA3705108.1"/>
    </source>
</evidence>